<reference evidence="1" key="1">
    <citation type="submission" date="2023-01" db="EMBL/GenBank/DDBJ databases">
        <authorList>
            <person name="Van Ghelder C."/>
            <person name="Rancurel C."/>
        </authorList>
    </citation>
    <scope>NUCLEOTIDE SEQUENCE</scope>
    <source>
        <strain evidence="1">CNCM I-4278</strain>
    </source>
</reference>
<evidence type="ECO:0000313" key="2">
    <source>
        <dbReference type="Proteomes" id="UP001152607"/>
    </source>
</evidence>
<comment type="caution">
    <text evidence="1">The sequence shown here is derived from an EMBL/GenBank/DDBJ whole genome shotgun (WGS) entry which is preliminary data.</text>
</comment>
<evidence type="ECO:0000313" key="1">
    <source>
        <dbReference type="EMBL" id="CAI6293328.1"/>
    </source>
</evidence>
<dbReference type="EMBL" id="CAOQHR010000002">
    <property type="protein sequence ID" value="CAI6293328.1"/>
    <property type="molecule type" value="Genomic_DNA"/>
</dbReference>
<sequence length="51" mass="5536">MPGDDVLGLGEEIKVSTGFPPCKPDVNKIGLCGHRRMPLTRSLTLTAHLTY</sequence>
<organism evidence="1 2">
    <name type="scientific">Periconia digitata</name>
    <dbReference type="NCBI Taxonomy" id="1303443"/>
    <lineage>
        <taxon>Eukaryota</taxon>
        <taxon>Fungi</taxon>
        <taxon>Dikarya</taxon>
        <taxon>Ascomycota</taxon>
        <taxon>Pezizomycotina</taxon>
        <taxon>Dothideomycetes</taxon>
        <taxon>Pleosporomycetidae</taxon>
        <taxon>Pleosporales</taxon>
        <taxon>Massarineae</taxon>
        <taxon>Periconiaceae</taxon>
        <taxon>Periconia</taxon>
    </lineage>
</organism>
<name>A0A9W4U5A5_9PLEO</name>
<proteinExistence type="predicted"/>
<dbReference type="Proteomes" id="UP001152607">
    <property type="component" value="Unassembled WGS sequence"/>
</dbReference>
<dbReference type="AlphaFoldDB" id="A0A9W4U5A5"/>
<accession>A0A9W4U5A5</accession>
<gene>
    <name evidence="1" type="ORF">PDIGIT_LOCUS2544</name>
</gene>
<protein>
    <submittedName>
        <fullName evidence="1">Uncharacterized protein</fullName>
    </submittedName>
</protein>
<keyword evidence="2" id="KW-1185">Reference proteome</keyword>